<dbReference type="SUPFAM" id="SSF48452">
    <property type="entry name" value="TPR-like"/>
    <property type="match status" value="1"/>
</dbReference>
<evidence type="ECO:0000256" key="3">
    <source>
        <dbReference type="PROSITE-ProRule" id="PRU00339"/>
    </source>
</evidence>
<feature type="signal peptide" evidence="4">
    <location>
        <begin position="1"/>
        <end position="26"/>
    </location>
</feature>
<keyword evidence="7" id="KW-1185">Reference proteome</keyword>
<dbReference type="PROSITE" id="PS50005">
    <property type="entry name" value="TPR"/>
    <property type="match status" value="1"/>
</dbReference>
<proteinExistence type="predicted"/>
<dbReference type="PANTHER" id="PTHR44227">
    <property type="match status" value="1"/>
</dbReference>
<dbReference type="InterPro" id="IPR018704">
    <property type="entry name" value="SecYEG/CpoB_TPR"/>
</dbReference>
<evidence type="ECO:0000259" key="5">
    <source>
        <dbReference type="Pfam" id="PF09976"/>
    </source>
</evidence>
<evidence type="ECO:0000313" key="6">
    <source>
        <dbReference type="EMBL" id="MBP1474932.1"/>
    </source>
</evidence>
<evidence type="ECO:0000256" key="2">
    <source>
        <dbReference type="ARBA" id="ARBA00022803"/>
    </source>
</evidence>
<dbReference type="PANTHER" id="PTHR44227:SF3">
    <property type="entry name" value="PROTEIN O-MANNOSYL-TRANSFERASE TMTC4"/>
    <property type="match status" value="1"/>
</dbReference>
<accession>A0ABS4DPF9</accession>
<dbReference type="SMART" id="SM00028">
    <property type="entry name" value="TPR"/>
    <property type="match status" value="3"/>
</dbReference>
<dbReference type="Gene3D" id="1.25.40.10">
    <property type="entry name" value="Tetratricopeptide repeat domain"/>
    <property type="match status" value="3"/>
</dbReference>
<feature type="repeat" description="TPR" evidence="3">
    <location>
        <begin position="170"/>
        <end position="203"/>
    </location>
</feature>
<dbReference type="EMBL" id="JAGJRS010000021">
    <property type="protein sequence ID" value="MBP1474932.1"/>
    <property type="molecule type" value="Genomic_DNA"/>
</dbReference>
<feature type="domain" description="Ancillary SecYEG translocon subunit/Cell division coordinator CpoB TPR" evidence="5">
    <location>
        <begin position="68"/>
        <end position="208"/>
    </location>
</feature>
<keyword evidence="1" id="KW-0677">Repeat</keyword>
<reference evidence="6 7" key="1">
    <citation type="submission" date="2021-04" db="EMBL/GenBank/DDBJ databases">
        <authorList>
            <person name="Huq M.A."/>
        </authorList>
    </citation>
    <scope>NUCLEOTIDE SEQUENCE [LARGE SCALE GENOMIC DNA]</scope>
    <source>
        <strain evidence="6 7">MAH-13</strain>
    </source>
</reference>
<dbReference type="Proteomes" id="UP000823790">
    <property type="component" value="Unassembled WGS sequence"/>
</dbReference>
<comment type="caution">
    <text evidence="6">The sequence shown here is derived from an EMBL/GenBank/DDBJ whole genome shotgun (WGS) entry which is preliminary data.</text>
</comment>
<evidence type="ECO:0000256" key="1">
    <source>
        <dbReference type="ARBA" id="ARBA00022737"/>
    </source>
</evidence>
<gene>
    <name evidence="6" type="ORF">J7I44_11530</name>
</gene>
<keyword evidence="2 3" id="KW-0802">TPR repeat</keyword>
<dbReference type="Pfam" id="PF09976">
    <property type="entry name" value="TPR_21"/>
    <property type="match status" value="1"/>
</dbReference>
<dbReference type="InterPro" id="IPR011990">
    <property type="entry name" value="TPR-like_helical_dom_sf"/>
</dbReference>
<evidence type="ECO:0000313" key="7">
    <source>
        <dbReference type="Proteomes" id="UP000823790"/>
    </source>
</evidence>
<name>A0ABS4DPF9_9GAMM</name>
<dbReference type="InterPro" id="IPR052346">
    <property type="entry name" value="O-mannosyl-transferase_TMTC"/>
</dbReference>
<feature type="chain" id="PRO_5045875036" evidence="4">
    <location>
        <begin position="27"/>
        <end position="433"/>
    </location>
</feature>
<protein>
    <submittedName>
        <fullName evidence="6">Tetratricopeptide repeat protein</fullName>
    </submittedName>
</protein>
<organism evidence="6 7">
    <name type="scientific">Frateuria flava</name>
    <dbReference type="NCBI Taxonomy" id="2821489"/>
    <lineage>
        <taxon>Bacteria</taxon>
        <taxon>Pseudomonadati</taxon>
        <taxon>Pseudomonadota</taxon>
        <taxon>Gammaproteobacteria</taxon>
        <taxon>Lysobacterales</taxon>
        <taxon>Rhodanobacteraceae</taxon>
        <taxon>Frateuria</taxon>
    </lineage>
</organism>
<evidence type="ECO:0000256" key="4">
    <source>
        <dbReference type="SAM" id="SignalP"/>
    </source>
</evidence>
<sequence length="433" mass="46847">MKHVPFLKLLSGTALALALIGSPAIARDRHGDQGSKETKQALYPNATRKEPKLDLKSEKEQKKLNEGLEAVNAGDKDKAMQLLQPLAQDADSKYAQSLALQGIANLKYNDGDLKGAIASLKQALDIGVLPNDTFFQLEYELAQFYLADEQYQPAIDTVEKWRAEGKRETPESYALEGNAYYRLEKYPEAITALKKAMSMTDKPETSWTQVLMASYSESGQADQAAQLAQQQLASNPNDATAMNNAVAVLMQAQKYPEAIDLMEKARASGSLKDEKQYVNLAKLYLITGQNSDDPKPNAKKAEAVLEDGMAKGVVASSYDNQKLLGDAAYIAGDESKAIAAYKKAMPMAKDGEAALRAGQLLLGQQKYSDARTLIKQAIAKGVQHKGTAYMLLADAERGLKNKPGAIAAMKQAAQDPDTAAKAKAWLKQAGAGK</sequence>
<dbReference type="InterPro" id="IPR019734">
    <property type="entry name" value="TPR_rpt"/>
</dbReference>
<dbReference type="SUPFAM" id="SSF81901">
    <property type="entry name" value="HCP-like"/>
    <property type="match status" value="1"/>
</dbReference>
<dbReference type="RefSeq" id="WP_209620694.1">
    <property type="nucleotide sequence ID" value="NZ_JAGJRS010000021.1"/>
</dbReference>
<dbReference type="Pfam" id="PF13432">
    <property type="entry name" value="TPR_16"/>
    <property type="match status" value="2"/>
</dbReference>
<keyword evidence="4" id="KW-0732">Signal</keyword>